<dbReference type="PANTHER" id="PTHR24320">
    <property type="entry name" value="RETINOL DEHYDROGENASE"/>
    <property type="match status" value="1"/>
</dbReference>
<gene>
    <name evidence="4" type="ORF">BDV40DRAFT_297384</name>
</gene>
<dbReference type="AlphaFoldDB" id="A0A5N6V4H1"/>
<dbReference type="PRINTS" id="PR00081">
    <property type="entry name" value="GDHRDH"/>
</dbReference>
<evidence type="ECO:0000256" key="1">
    <source>
        <dbReference type="ARBA" id="ARBA00006484"/>
    </source>
</evidence>
<proteinExistence type="inferred from homology"/>
<dbReference type="InterPro" id="IPR036291">
    <property type="entry name" value="NAD(P)-bd_dom_sf"/>
</dbReference>
<dbReference type="InterPro" id="IPR002347">
    <property type="entry name" value="SDR_fam"/>
</dbReference>
<organism evidence="4 5">
    <name type="scientific">Aspergillus tamarii</name>
    <dbReference type="NCBI Taxonomy" id="41984"/>
    <lineage>
        <taxon>Eukaryota</taxon>
        <taxon>Fungi</taxon>
        <taxon>Dikarya</taxon>
        <taxon>Ascomycota</taxon>
        <taxon>Pezizomycotina</taxon>
        <taxon>Eurotiomycetes</taxon>
        <taxon>Eurotiomycetidae</taxon>
        <taxon>Eurotiales</taxon>
        <taxon>Aspergillaceae</taxon>
        <taxon>Aspergillus</taxon>
        <taxon>Aspergillus subgen. Circumdati</taxon>
    </lineage>
</organism>
<dbReference type="PANTHER" id="PTHR24320:SF252">
    <property type="entry name" value="DEHYDROGENASE_REDUCTASE FAMILY PROTEIN, PUTATIVE (AFU_ORTHOLOGUE AFUA_3G08550)-RELATED"/>
    <property type="match status" value="1"/>
</dbReference>
<dbReference type="Gene3D" id="3.40.50.720">
    <property type="entry name" value="NAD(P)-binding Rossmann-like Domain"/>
    <property type="match status" value="1"/>
</dbReference>
<comment type="similarity">
    <text evidence="1">Belongs to the short-chain dehydrogenases/reductases (SDR) family.</text>
</comment>
<keyword evidence="2" id="KW-0521">NADP</keyword>
<evidence type="ECO:0000256" key="2">
    <source>
        <dbReference type="ARBA" id="ARBA00022857"/>
    </source>
</evidence>
<dbReference type="Pfam" id="PF00106">
    <property type="entry name" value="adh_short"/>
    <property type="match status" value="1"/>
</dbReference>
<keyword evidence="3" id="KW-0560">Oxidoreductase</keyword>
<evidence type="ECO:0000313" key="4">
    <source>
        <dbReference type="EMBL" id="KAE8165677.1"/>
    </source>
</evidence>
<keyword evidence="5" id="KW-1185">Reference proteome</keyword>
<dbReference type="GO" id="GO:0016491">
    <property type="term" value="F:oxidoreductase activity"/>
    <property type="evidence" value="ECO:0007669"/>
    <property type="project" value="UniProtKB-KW"/>
</dbReference>
<sequence>MNFPQPKVTSLPPNLNLHGKTALITGATAGIGLETARQLLKLRISHLVLAVRNVSKGEACKREIQGLNIHAKITVLELDMDNYKSVQSFAKVLQLEVSSVNILLLNAGIGLLKFERSPSGHERVTQVNYLSNALLVAELLPYLEASAEKIGQPSRITWVGSRMYFTTSLEKKAPLEVGESVLQHMDSKTFFFPNERYNDSKLLCAMFVYSLAPRLDKSKVVLNMVCPGLVNTNMTDVLPLHMRMVMGVVKTLFARPVEVGGRLFVNAIVVAGPESHGGFLGDKELIKPSPYLLSPAGQAVQKKLWAETVEELGTLTRLPAEFS</sequence>
<protein>
    <recommendedName>
        <fullName evidence="6">Short-chain dehydrogenase/reductase family protein</fullName>
    </recommendedName>
</protein>
<dbReference type="SUPFAM" id="SSF51735">
    <property type="entry name" value="NAD(P)-binding Rossmann-fold domains"/>
    <property type="match status" value="1"/>
</dbReference>
<evidence type="ECO:0008006" key="6">
    <source>
        <dbReference type="Google" id="ProtNLM"/>
    </source>
</evidence>
<reference evidence="4 5" key="1">
    <citation type="submission" date="2019-04" db="EMBL/GenBank/DDBJ databases">
        <title>Friends and foes A comparative genomics study of 23 Aspergillus species from section Flavi.</title>
        <authorList>
            <consortium name="DOE Joint Genome Institute"/>
            <person name="Kjaerbolling I."/>
            <person name="Vesth T."/>
            <person name="Frisvad J.C."/>
            <person name="Nybo J.L."/>
            <person name="Theobald S."/>
            <person name="Kildgaard S."/>
            <person name="Isbrandt T."/>
            <person name="Kuo A."/>
            <person name="Sato A."/>
            <person name="Lyhne E.K."/>
            <person name="Kogle M.E."/>
            <person name="Wiebenga A."/>
            <person name="Kun R.S."/>
            <person name="Lubbers R.J."/>
            <person name="Makela M.R."/>
            <person name="Barry K."/>
            <person name="Chovatia M."/>
            <person name="Clum A."/>
            <person name="Daum C."/>
            <person name="Haridas S."/>
            <person name="He G."/>
            <person name="LaButti K."/>
            <person name="Lipzen A."/>
            <person name="Mondo S."/>
            <person name="Riley R."/>
            <person name="Salamov A."/>
            <person name="Simmons B.A."/>
            <person name="Magnuson J.K."/>
            <person name="Henrissat B."/>
            <person name="Mortensen U.H."/>
            <person name="Larsen T.O."/>
            <person name="Devries R.P."/>
            <person name="Grigoriev I.V."/>
            <person name="Machida M."/>
            <person name="Baker S.E."/>
            <person name="Andersen M.R."/>
        </authorList>
    </citation>
    <scope>NUCLEOTIDE SEQUENCE [LARGE SCALE GENOMIC DNA]</scope>
    <source>
        <strain evidence="4 5">CBS 117626</strain>
    </source>
</reference>
<accession>A0A5N6V4H1</accession>
<evidence type="ECO:0000256" key="3">
    <source>
        <dbReference type="ARBA" id="ARBA00023002"/>
    </source>
</evidence>
<evidence type="ECO:0000313" key="5">
    <source>
        <dbReference type="Proteomes" id="UP000326950"/>
    </source>
</evidence>
<dbReference type="EMBL" id="ML738599">
    <property type="protein sequence ID" value="KAE8165677.1"/>
    <property type="molecule type" value="Genomic_DNA"/>
</dbReference>
<dbReference type="OrthoDB" id="542013at2759"/>
<dbReference type="Proteomes" id="UP000326950">
    <property type="component" value="Unassembled WGS sequence"/>
</dbReference>
<name>A0A5N6V4H1_ASPTM</name>